<accession>A0A176RW21</accession>
<evidence type="ECO:0000259" key="9">
    <source>
        <dbReference type="Pfam" id="PF06827"/>
    </source>
</evidence>
<keyword evidence="3" id="KW-0547">Nucleotide-binding</keyword>
<protein>
    <submittedName>
        <fullName evidence="11">Isoleucyl-tRNA synthetase</fullName>
        <ecNumber evidence="11">6.1.1.-</ecNumber>
    </submittedName>
</protein>
<dbReference type="InterPro" id="IPR033708">
    <property type="entry name" value="Anticodon_Ile_BEm"/>
</dbReference>
<evidence type="ECO:0000256" key="8">
    <source>
        <dbReference type="ARBA" id="ARBA00048359"/>
    </source>
</evidence>
<dbReference type="EC" id="6.1.1.-" evidence="11"/>
<comment type="catalytic activity">
    <reaction evidence="8">
        <text>tRNA(Ile) + L-isoleucine + ATP = L-isoleucyl-tRNA(Ile) + AMP + diphosphate</text>
        <dbReference type="Rhea" id="RHEA:11060"/>
        <dbReference type="Rhea" id="RHEA-COMP:9666"/>
        <dbReference type="Rhea" id="RHEA-COMP:9695"/>
        <dbReference type="ChEBI" id="CHEBI:30616"/>
        <dbReference type="ChEBI" id="CHEBI:33019"/>
        <dbReference type="ChEBI" id="CHEBI:58045"/>
        <dbReference type="ChEBI" id="CHEBI:78442"/>
        <dbReference type="ChEBI" id="CHEBI:78528"/>
        <dbReference type="ChEBI" id="CHEBI:456215"/>
        <dbReference type="EC" id="6.1.1.5"/>
    </reaction>
</comment>
<feature type="domain" description="Methionyl/Valyl/Leucyl/Isoleucyl-tRNA synthetase anticodon-binding" evidence="10">
    <location>
        <begin position="3"/>
        <end position="138"/>
    </location>
</feature>
<dbReference type="PANTHER" id="PTHR42765">
    <property type="entry name" value="SOLEUCYL-TRNA SYNTHETASE"/>
    <property type="match status" value="1"/>
</dbReference>
<dbReference type="GO" id="GO:0005829">
    <property type="term" value="C:cytosol"/>
    <property type="evidence" value="ECO:0007669"/>
    <property type="project" value="TreeGrafter"/>
</dbReference>
<dbReference type="GO" id="GO:0046872">
    <property type="term" value="F:metal ion binding"/>
    <property type="evidence" value="ECO:0007669"/>
    <property type="project" value="UniProtKB-KW"/>
</dbReference>
<dbReference type="PATRIC" id="fig|1003181.4.peg.5817"/>
<evidence type="ECO:0000256" key="2">
    <source>
        <dbReference type="ARBA" id="ARBA00022723"/>
    </source>
</evidence>
<dbReference type="GO" id="GO:0005524">
    <property type="term" value="F:ATP binding"/>
    <property type="evidence" value="ECO:0007669"/>
    <property type="project" value="UniProtKB-KW"/>
</dbReference>
<name>A0A176RW21_9GAMM</name>
<sequence>MLKGYENYHFHVVYQKVHHFCAVDMGSLYLDIIKDRQYTCQTNSLARRSAQTALYHIVEALVRWLAPILSFTAEDIWRSMPGKRGESVLLESSWYDGLFPYPDETWEKIFEVREAVNKELEKLRGSEAIGSSLDAEVDIYCDDALYTQLTALEDELRFVFISSYARVHPASAKPEQVVTGEGFWFQVKPSEHPKCVRCWHHREDVGSHPEHPELCGRCVDNVVGGGEQRRYA</sequence>
<evidence type="ECO:0000256" key="6">
    <source>
        <dbReference type="ARBA" id="ARBA00022917"/>
    </source>
</evidence>
<dbReference type="InterPro" id="IPR050081">
    <property type="entry name" value="Ile-tRNA_ligase"/>
</dbReference>
<keyword evidence="12" id="KW-1185">Reference proteome</keyword>
<keyword evidence="6" id="KW-0648">Protein biosynthesis</keyword>
<keyword evidence="1 11" id="KW-0436">Ligase</keyword>
<reference evidence="11 12" key="1">
    <citation type="submission" date="2016-05" db="EMBL/GenBank/DDBJ databases">
        <title>Single-cell genome of chain-forming Candidatus Thiomargarita nelsonii and comparison to other large sulfur-oxidizing bacteria.</title>
        <authorList>
            <person name="Winkel M."/>
            <person name="Salman V."/>
            <person name="Woyke T."/>
            <person name="Schulz-Vogt H."/>
            <person name="Richter M."/>
            <person name="Flood B."/>
            <person name="Bailey J."/>
            <person name="Amann R."/>
            <person name="Mussmann M."/>
        </authorList>
    </citation>
    <scope>NUCLEOTIDE SEQUENCE [LARGE SCALE GENOMIC DNA]</scope>
    <source>
        <strain evidence="11 12">THI036</strain>
    </source>
</reference>
<evidence type="ECO:0000256" key="3">
    <source>
        <dbReference type="ARBA" id="ARBA00022741"/>
    </source>
</evidence>
<dbReference type="InterPro" id="IPR013155">
    <property type="entry name" value="M/V/L/I-tRNA-synth_anticd-bd"/>
</dbReference>
<keyword evidence="5" id="KW-0067">ATP-binding</keyword>
<dbReference type="Pfam" id="PF08264">
    <property type="entry name" value="Anticodon_1"/>
    <property type="match status" value="1"/>
</dbReference>
<gene>
    <name evidence="11" type="ORF">THIOM_004410</name>
</gene>
<dbReference type="Proteomes" id="UP000076962">
    <property type="component" value="Unassembled WGS sequence"/>
</dbReference>
<dbReference type="GO" id="GO:0004822">
    <property type="term" value="F:isoleucine-tRNA ligase activity"/>
    <property type="evidence" value="ECO:0007669"/>
    <property type="project" value="UniProtKB-EC"/>
</dbReference>
<dbReference type="Gene3D" id="1.10.730.20">
    <property type="match status" value="1"/>
</dbReference>
<evidence type="ECO:0000256" key="4">
    <source>
        <dbReference type="ARBA" id="ARBA00022833"/>
    </source>
</evidence>
<dbReference type="InterPro" id="IPR009080">
    <property type="entry name" value="tRNAsynth_Ia_anticodon-bd"/>
</dbReference>
<evidence type="ECO:0000256" key="5">
    <source>
        <dbReference type="ARBA" id="ARBA00022840"/>
    </source>
</evidence>
<keyword evidence="4" id="KW-0862">Zinc</keyword>
<feature type="domain" description="Zinc finger FPG/IleRS-type" evidence="9">
    <location>
        <begin position="194"/>
        <end position="221"/>
    </location>
</feature>
<dbReference type="EMBL" id="LUTY01002612">
    <property type="protein sequence ID" value="OAD19916.1"/>
    <property type="molecule type" value="Genomic_DNA"/>
</dbReference>
<organism evidence="11 12">
    <name type="scientific">Candidatus Thiomargarita nelsonii</name>
    <dbReference type="NCBI Taxonomy" id="1003181"/>
    <lineage>
        <taxon>Bacteria</taxon>
        <taxon>Pseudomonadati</taxon>
        <taxon>Pseudomonadota</taxon>
        <taxon>Gammaproteobacteria</taxon>
        <taxon>Thiotrichales</taxon>
        <taxon>Thiotrichaceae</taxon>
        <taxon>Thiomargarita</taxon>
    </lineage>
</organism>
<evidence type="ECO:0000256" key="7">
    <source>
        <dbReference type="ARBA" id="ARBA00023146"/>
    </source>
</evidence>
<evidence type="ECO:0000256" key="1">
    <source>
        <dbReference type="ARBA" id="ARBA00022598"/>
    </source>
</evidence>
<dbReference type="CDD" id="cd07960">
    <property type="entry name" value="Anticodon_Ia_Ile_BEm"/>
    <property type="match status" value="1"/>
</dbReference>
<dbReference type="InterPro" id="IPR010663">
    <property type="entry name" value="Znf_FPG/IleRS"/>
</dbReference>
<dbReference type="AlphaFoldDB" id="A0A176RW21"/>
<comment type="caution">
    <text evidence="11">The sequence shown here is derived from an EMBL/GenBank/DDBJ whole genome shotgun (WGS) entry which is preliminary data.</text>
</comment>
<dbReference type="GO" id="GO:0000049">
    <property type="term" value="F:tRNA binding"/>
    <property type="evidence" value="ECO:0007669"/>
    <property type="project" value="InterPro"/>
</dbReference>
<dbReference type="Pfam" id="PF06827">
    <property type="entry name" value="zf-FPG_IleRS"/>
    <property type="match status" value="1"/>
</dbReference>
<keyword evidence="7 11" id="KW-0030">Aminoacyl-tRNA synthetase</keyword>
<dbReference type="PANTHER" id="PTHR42765:SF1">
    <property type="entry name" value="ISOLEUCINE--TRNA LIGASE, MITOCHONDRIAL"/>
    <property type="match status" value="1"/>
</dbReference>
<dbReference type="GO" id="GO:0006428">
    <property type="term" value="P:isoleucyl-tRNA aminoacylation"/>
    <property type="evidence" value="ECO:0007669"/>
    <property type="project" value="TreeGrafter"/>
</dbReference>
<evidence type="ECO:0000259" key="10">
    <source>
        <dbReference type="Pfam" id="PF08264"/>
    </source>
</evidence>
<evidence type="ECO:0000313" key="12">
    <source>
        <dbReference type="Proteomes" id="UP000076962"/>
    </source>
</evidence>
<dbReference type="SUPFAM" id="SSF47323">
    <property type="entry name" value="Anticodon-binding domain of a subclass of class I aminoacyl-tRNA synthetases"/>
    <property type="match status" value="1"/>
</dbReference>
<evidence type="ECO:0000313" key="11">
    <source>
        <dbReference type="EMBL" id="OAD19916.1"/>
    </source>
</evidence>
<keyword evidence="2" id="KW-0479">Metal-binding</keyword>
<proteinExistence type="predicted"/>